<feature type="domain" description="HTH arsR-type" evidence="1">
    <location>
        <begin position="1"/>
        <end position="92"/>
    </location>
</feature>
<dbReference type="NCBIfam" id="NF033788">
    <property type="entry name" value="HTH_metalloreg"/>
    <property type="match status" value="1"/>
</dbReference>
<dbReference type="SMART" id="SM00418">
    <property type="entry name" value="HTH_ARSR"/>
    <property type="match status" value="1"/>
</dbReference>
<name>A0A0W0SBB0_9GAMM</name>
<sequence length="116" mass="13558">MNMDNDLIFKALADKSRRTLLDALCARNGQNLNELCEHLSMSRQAVMKHLHILEDANLVVVHWEGREKLHYLNPVPLQETFGRWIAKYERNRLLALDNLKNILEHDKSSSSPKKRK</sequence>
<evidence type="ECO:0000313" key="3">
    <source>
        <dbReference type="EMBL" id="VEB39047.1"/>
    </source>
</evidence>
<dbReference type="EMBL" id="LNXW01000013">
    <property type="protein sequence ID" value="KTC80385.1"/>
    <property type="molecule type" value="Genomic_DNA"/>
</dbReference>
<dbReference type="InterPro" id="IPR036388">
    <property type="entry name" value="WH-like_DNA-bd_sf"/>
</dbReference>
<proteinExistence type="predicted"/>
<dbReference type="Gene3D" id="1.10.10.10">
    <property type="entry name" value="Winged helix-like DNA-binding domain superfamily/Winged helix DNA-binding domain"/>
    <property type="match status" value="1"/>
</dbReference>
<dbReference type="PROSITE" id="PS50987">
    <property type="entry name" value="HTH_ARSR_2"/>
    <property type="match status" value="1"/>
</dbReference>
<evidence type="ECO:0000313" key="4">
    <source>
        <dbReference type="Proteomes" id="UP000054921"/>
    </source>
</evidence>
<keyword evidence="5" id="KW-1185">Reference proteome</keyword>
<dbReference type="OrthoDB" id="46768at2"/>
<evidence type="ECO:0000313" key="5">
    <source>
        <dbReference type="Proteomes" id="UP000277577"/>
    </source>
</evidence>
<dbReference type="GO" id="GO:0003700">
    <property type="term" value="F:DNA-binding transcription factor activity"/>
    <property type="evidence" value="ECO:0007669"/>
    <property type="project" value="InterPro"/>
</dbReference>
<dbReference type="PATRIC" id="fig|28084.5.peg.2601"/>
<evidence type="ECO:0000259" key="1">
    <source>
        <dbReference type="PROSITE" id="PS50987"/>
    </source>
</evidence>
<dbReference type="InterPro" id="IPR036390">
    <property type="entry name" value="WH_DNA-bd_sf"/>
</dbReference>
<dbReference type="PRINTS" id="PR00778">
    <property type="entry name" value="HTHARSR"/>
</dbReference>
<dbReference type="CDD" id="cd00090">
    <property type="entry name" value="HTH_ARSR"/>
    <property type="match status" value="1"/>
</dbReference>
<dbReference type="InterPro" id="IPR001845">
    <property type="entry name" value="HTH_ArsR_DNA-bd_dom"/>
</dbReference>
<gene>
    <name evidence="2" type="primary">sdpR</name>
    <name evidence="2" type="ORF">Lche_2405</name>
    <name evidence="3" type="ORF">NCTC11976_03048</name>
</gene>
<evidence type="ECO:0000313" key="2">
    <source>
        <dbReference type="EMBL" id="KTC80385.1"/>
    </source>
</evidence>
<dbReference type="AlphaFoldDB" id="A0A0W0SBB0"/>
<organism evidence="2 4">
    <name type="scientific">Legionella cherrii</name>
    <dbReference type="NCBI Taxonomy" id="28084"/>
    <lineage>
        <taxon>Bacteria</taxon>
        <taxon>Pseudomonadati</taxon>
        <taxon>Pseudomonadota</taxon>
        <taxon>Gammaproteobacteria</taxon>
        <taxon>Legionellales</taxon>
        <taxon>Legionellaceae</taxon>
        <taxon>Legionella</taxon>
    </lineage>
</organism>
<dbReference type="SUPFAM" id="SSF46785">
    <property type="entry name" value="Winged helix' DNA-binding domain"/>
    <property type="match status" value="1"/>
</dbReference>
<reference evidence="3 5" key="2">
    <citation type="submission" date="2018-12" db="EMBL/GenBank/DDBJ databases">
        <authorList>
            <consortium name="Pathogen Informatics"/>
        </authorList>
    </citation>
    <scope>NUCLEOTIDE SEQUENCE [LARGE SCALE GENOMIC DNA]</scope>
    <source>
        <strain evidence="3 5">NCTC11976</strain>
    </source>
</reference>
<dbReference type="PANTHER" id="PTHR38600:SF1">
    <property type="entry name" value="TRANSCRIPTIONAL REGULATORY PROTEIN"/>
    <property type="match status" value="1"/>
</dbReference>
<dbReference type="PANTHER" id="PTHR38600">
    <property type="entry name" value="TRANSCRIPTIONAL REGULATORY PROTEIN"/>
    <property type="match status" value="1"/>
</dbReference>
<dbReference type="Proteomes" id="UP000054921">
    <property type="component" value="Unassembled WGS sequence"/>
</dbReference>
<dbReference type="InterPro" id="IPR011991">
    <property type="entry name" value="ArsR-like_HTH"/>
</dbReference>
<dbReference type="EMBL" id="LR134173">
    <property type="protein sequence ID" value="VEB39047.1"/>
    <property type="molecule type" value="Genomic_DNA"/>
</dbReference>
<dbReference type="RefSeq" id="WP_028379867.1">
    <property type="nucleotide sequence ID" value="NZ_CAAAIT010000001.1"/>
</dbReference>
<dbReference type="STRING" id="28084.Lche_2405"/>
<reference evidence="2 4" key="1">
    <citation type="submission" date="2015-11" db="EMBL/GenBank/DDBJ databases">
        <title>Genomic analysis of 38 Legionella species identifies large and diverse effector repertoires.</title>
        <authorList>
            <person name="Burstein D."/>
            <person name="Amaro F."/>
            <person name="Zusman T."/>
            <person name="Lifshitz Z."/>
            <person name="Cohen O."/>
            <person name="Gilbert J.A."/>
            <person name="Pupko T."/>
            <person name="Shuman H.A."/>
            <person name="Segal G."/>
        </authorList>
    </citation>
    <scope>NUCLEOTIDE SEQUENCE [LARGE SCALE GENOMIC DNA]</scope>
    <source>
        <strain evidence="2 4">ORW</strain>
    </source>
</reference>
<dbReference type="Proteomes" id="UP000277577">
    <property type="component" value="Chromosome"/>
</dbReference>
<protein>
    <submittedName>
        <fullName evidence="2">Transcriptional repressor SdpR</fullName>
    </submittedName>
    <submittedName>
        <fullName evidence="3">Uncharacterized protein conserved in archaea</fullName>
    </submittedName>
</protein>
<accession>A0A0W0SBB0</accession>
<dbReference type="Pfam" id="PF12840">
    <property type="entry name" value="HTH_20"/>
    <property type="match status" value="1"/>
</dbReference>